<dbReference type="Pfam" id="PF15340">
    <property type="entry name" value="COPR5"/>
    <property type="match status" value="1"/>
</dbReference>
<gene>
    <name evidence="1" type="primary">Coprs</name>
    <name evidence="1" type="ORF">CENUNI_R15007</name>
</gene>
<dbReference type="GO" id="GO:0005634">
    <property type="term" value="C:nucleus"/>
    <property type="evidence" value="ECO:0007669"/>
    <property type="project" value="InterPro"/>
</dbReference>
<dbReference type="InterPro" id="IPR029289">
    <property type="entry name" value="COPR5"/>
</dbReference>
<protein>
    <submittedName>
        <fullName evidence="1">COPRS protein</fullName>
    </submittedName>
</protein>
<dbReference type="GO" id="GO:0042393">
    <property type="term" value="F:histone binding"/>
    <property type="evidence" value="ECO:0007669"/>
    <property type="project" value="InterPro"/>
</dbReference>
<organism evidence="1 2">
    <name type="scientific">Centropus unirufus</name>
    <dbReference type="NCBI Taxonomy" id="1118519"/>
    <lineage>
        <taxon>Eukaryota</taxon>
        <taxon>Metazoa</taxon>
        <taxon>Chordata</taxon>
        <taxon>Craniata</taxon>
        <taxon>Vertebrata</taxon>
        <taxon>Euteleostomi</taxon>
        <taxon>Archelosauria</taxon>
        <taxon>Archosauria</taxon>
        <taxon>Dinosauria</taxon>
        <taxon>Saurischia</taxon>
        <taxon>Theropoda</taxon>
        <taxon>Coelurosauria</taxon>
        <taxon>Aves</taxon>
        <taxon>Neognathae</taxon>
        <taxon>Neoaves</taxon>
        <taxon>Otidimorphae</taxon>
        <taxon>Cuculiformes</taxon>
        <taxon>Centropidae</taxon>
        <taxon>Centropus</taxon>
    </lineage>
</organism>
<sequence length="89" mass="10046">MPEAVAFPKLPTASAYEVEDWDKELAESECSPYDAGDLYCGSFQESNFLAFYSWREDSFYTPGCHHAPCLAFPPAFRKTETGQFDDADE</sequence>
<keyword evidence="2" id="KW-1185">Reference proteome</keyword>
<dbReference type="Proteomes" id="UP000517892">
    <property type="component" value="Unassembled WGS sequence"/>
</dbReference>
<evidence type="ECO:0000313" key="1">
    <source>
        <dbReference type="EMBL" id="NWR70064.1"/>
    </source>
</evidence>
<dbReference type="AlphaFoldDB" id="A0A7K4ZFW0"/>
<feature type="non-terminal residue" evidence="1">
    <location>
        <position position="89"/>
    </location>
</feature>
<feature type="non-terminal residue" evidence="1">
    <location>
        <position position="1"/>
    </location>
</feature>
<comment type="caution">
    <text evidence="1">The sequence shown here is derived from an EMBL/GenBank/DDBJ whole genome shotgun (WGS) entry which is preliminary data.</text>
</comment>
<name>A0A7K4ZFW0_9AVES</name>
<dbReference type="OrthoDB" id="9017978at2759"/>
<proteinExistence type="predicted"/>
<evidence type="ECO:0000313" key="2">
    <source>
        <dbReference type="Proteomes" id="UP000517892"/>
    </source>
</evidence>
<accession>A0A7K4ZFW0</accession>
<dbReference type="EMBL" id="VYZI01000028">
    <property type="protein sequence ID" value="NWR70064.1"/>
    <property type="molecule type" value="Genomic_DNA"/>
</dbReference>
<reference evidence="1 2" key="1">
    <citation type="submission" date="2019-09" db="EMBL/GenBank/DDBJ databases">
        <title>Bird 10,000 Genomes (B10K) Project - Family phase.</title>
        <authorList>
            <person name="Zhang G."/>
        </authorList>
    </citation>
    <scope>NUCLEOTIDE SEQUENCE [LARGE SCALE GENOMIC DNA]</scope>
    <source>
        <strain evidence="1">B10K-DU-017-25</strain>
        <tissue evidence="1">Mixed tissue sample</tissue>
    </source>
</reference>